<feature type="domain" description="Helicase ATP-binding" evidence="14">
    <location>
        <begin position="44"/>
        <end position="264"/>
    </location>
</feature>
<comment type="caution">
    <text evidence="16">The sequence shown here is derived from an EMBL/GenBank/DDBJ whole genome shotgun (WGS) entry which is preliminary data.</text>
</comment>
<dbReference type="EMBL" id="JMSN01000087">
    <property type="protein sequence ID" value="KDN40792.1"/>
    <property type="molecule type" value="Genomic_DNA"/>
</dbReference>
<feature type="region of interest" description="Disordered" evidence="13">
    <location>
        <begin position="85"/>
        <end position="109"/>
    </location>
</feature>
<feature type="compositionally biased region" description="Basic and acidic residues" evidence="13">
    <location>
        <begin position="625"/>
        <end position="634"/>
    </location>
</feature>
<comment type="catalytic activity">
    <reaction evidence="12">
        <text>ATP + H2O = ADP + phosphate + H(+)</text>
        <dbReference type="Rhea" id="RHEA:13065"/>
        <dbReference type="ChEBI" id="CHEBI:15377"/>
        <dbReference type="ChEBI" id="CHEBI:15378"/>
        <dbReference type="ChEBI" id="CHEBI:30616"/>
        <dbReference type="ChEBI" id="CHEBI:43474"/>
        <dbReference type="ChEBI" id="CHEBI:456216"/>
        <dbReference type="EC" id="3.6.4.13"/>
    </reaction>
</comment>
<keyword evidence="8 12" id="KW-0694">RNA-binding</keyword>
<accession>A0A066VGD2</accession>
<comment type="subcellular location">
    <subcellularLocation>
        <location evidence="1">Nucleus</location>
        <location evidence="1">Nucleolus</location>
    </subcellularLocation>
</comment>
<evidence type="ECO:0000256" key="11">
    <source>
        <dbReference type="RuleBase" id="RU000492"/>
    </source>
</evidence>
<evidence type="ECO:0000256" key="10">
    <source>
        <dbReference type="ARBA" id="ARBA00038002"/>
    </source>
</evidence>
<dbReference type="OMA" id="YFSTCAQ"/>
<dbReference type="GO" id="GO:0003723">
    <property type="term" value="F:RNA binding"/>
    <property type="evidence" value="ECO:0007669"/>
    <property type="project" value="UniProtKB-UniRule"/>
</dbReference>
<evidence type="ECO:0000256" key="3">
    <source>
        <dbReference type="ARBA" id="ARBA00022552"/>
    </source>
</evidence>
<protein>
    <recommendedName>
        <fullName evidence="12">ATP-dependent RNA helicase</fullName>
        <ecNumber evidence="12">3.6.4.13</ecNumber>
    </recommendedName>
</protein>
<reference evidence="16 17" key="1">
    <citation type="submission" date="2014-05" db="EMBL/GenBank/DDBJ databases">
        <title>Draft genome sequence of a rare smut relative, Tilletiaria anomala UBC 951.</title>
        <authorList>
            <consortium name="DOE Joint Genome Institute"/>
            <person name="Toome M."/>
            <person name="Kuo A."/>
            <person name="Henrissat B."/>
            <person name="Lipzen A."/>
            <person name="Tritt A."/>
            <person name="Yoshinaga Y."/>
            <person name="Zane M."/>
            <person name="Barry K."/>
            <person name="Grigoriev I.V."/>
            <person name="Spatafora J.W."/>
            <person name="Aimea M.C."/>
        </authorList>
    </citation>
    <scope>NUCLEOTIDE SEQUENCE [LARGE SCALE GENOMIC DNA]</scope>
    <source>
        <strain evidence="16 17">UBC 951</strain>
    </source>
</reference>
<dbReference type="CDD" id="cd18787">
    <property type="entry name" value="SF2_C_DEAD"/>
    <property type="match status" value="1"/>
</dbReference>
<dbReference type="AlphaFoldDB" id="A0A066VGD2"/>
<dbReference type="SMART" id="SM00487">
    <property type="entry name" value="DEXDc"/>
    <property type="match status" value="1"/>
</dbReference>
<dbReference type="STRING" id="1037660.A0A066VGD2"/>
<dbReference type="OrthoDB" id="7396459at2759"/>
<evidence type="ECO:0000313" key="17">
    <source>
        <dbReference type="Proteomes" id="UP000027361"/>
    </source>
</evidence>
<dbReference type="GO" id="GO:0003724">
    <property type="term" value="F:RNA helicase activity"/>
    <property type="evidence" value="ECO:0007669"/>
    <property type="project" value="UniProtKB-EC"/>
</dbReference>
<organism evidence="16 17">
    <name type="scientific">Tilletiaria anomala (strain ATCC 24038 / CBS 436.72 / UBC 951)</name>
    <dbReference type="NCBI Taxonomy" id="1037660"/>
    <lineage>
        <taxon>Eukaryota</taxon>
        <taxon>Fungi</taxon>
        <taxon>Dikarya</taxon>
        <taxon>Basidiomycota</taxon>
        <taxon>Ustilaginomycotina</taxon>
        <taxon>Exobasidiomycetes</taxon>
        <taxon>Georgefischeriales</taxon>
        <taxon>Tilletiariaceae</taxon>
        <taxon>Tilletiaria</taxon>
    </lineage>
</organism>
<dbReference type="InterPro" id="IPR056330">
    <property type="entry name" value="CTT_SPB4"/>
</dbReference>
<keyword evidence="7 11" id="KW-0067">ATP-binding</keyword>
<feature type="non-terminal residue" evidence="16">
    <location>
        <position position="1"/>
    </location>
</feature>
<dbReference type="GO" id="GO:0016887">
    <property type="term" value="F:ATP hydrolysis activity"/>
    <property type="evidence" value="ECO:0007669"/>
    <property type="project" value="RHEA"/>
</dbReference>
<dbReference type="Pfam" id="PF00271">
    <property type="entry name" value="Helicase_C"/>
    <property type="match status" value="1"/>
</dbReference>
<dbReference type="PANTHER" id="PTHR24031">
    <property type="entry name" value="RNA HELICASE"/>
    <property type="match status" value="1"/>
</dbReference>
<dbReference type="InterPro" id="IPR001650">
    <property type="entry name" value="Helicase_C-like"/>
</dbReference>
<dbReference type="GO" id="GO:0005524">
    <property type="term" value="F:ATP binding"/>
    <property type="evidence" value="ECO:0007669"/>
    <property type="project" value="UniProtKB-UniRule"/>
</dbReference>
<dbReference type="RefSeq" id="XP_013241507.1">
    <property type="nucleotide sequence ID" value="XM_013386053.1"/>
</dbReference>
<keyword evidence="4 11" id="KW-0547">Nucleotide-binding</keyword>
<keyword evidence="6 11" id="KW-0347">Helicase</keyword>
<dbReference type="InterPro" id="IPR027417">
    <property type="entry name" value="P-loop_NTPase"/>
</dbReference>
<dbReference type="Pfam" id="PF13959">
    <property type="entry name" value="CTE_SPB4"/>
    <property type="match status" value="1"/>
</dbReference>
<dbReference type="InterPro" id="IPR000629">
    <property type="entry name" value="RNA-helicase_DEAD-box_CS"/>
</dbReference>
<gene>
    <name evidence="16" type="ORF">K437DRAFT_217275</name>
</gene>
<name>A0A066VGD2_TILAU</name>
<evidence type="ECO:0000256" key="9">
    <source>
        <dbReference type="ARBA" id="ARBA00023054"/>
    </source>
</evidence>
<dbReference type="SMART" id="SM01178">
    <property type="entry name" value="DUF4217"/>
    <property type="match status" value="1"/>
</dbReference>
<dbReference type="Pfam" id="PF00270">
    <property type="entry name" value="DEAD"/>
    <property type="match status" value="1"/>
</dbReference>
<evidence type="ECO:0000256" key="5">
    <source>
        <dbReference type="ARBA" id="ARBA00022801"/>
    </source>
</evidence>
<feature type="non-terminal residue" evidence="16">
    <location>
        <position position="684"/>
    </location>
</feature>
<evidence type="ECO:0000256" key="6">
    <source>
        <dbReference type="ARBA" id="ARBA00022806"/>
    </source>
</evidence>
<dbReference type="HOGENOM" id="CLU_003041_26_4_1"/>
<feature type="domain" description="Helicase C-terminal" evidence="15">
    <location>
        <begin position="306"/>
        <end position="471"/>
    </location>
</feature>
<dbReference type="GeneID" id="25262163"/>
<dbReference type="Pfam" id="PF23681">
    <property type="entry name" value="CTT_SPB4"/>
    <property type="match status" value="1"/>
</dbReference>
<evidence type="ECO:0000256" key="2">
    <source>
        <dbReference type="ARBA" id="ARBA00022517"/>
    </source>
</evidence>
<evidence type="ECO:0000256" key="7">
    <source>
        <dbReference type="ARBA" id="ARBA00022840"/>
    </source>
</evidence>
<sequence length="684" mass="76110">SNAPAYAGTWSRLKLSQPLCPWLQEYIQEDLGFRQMTPVQASTIPLFLSHKDVIVEAITGSGKTLAYLVPIVELLTRKWETDWRGKHSDNEAQGSSDHGAIFQTPRDRRRDRHVGALIVAPTHELAAQIHQVLEKDAQAAESGELDHSSIFSGPAPLRAQLVVGGSSIKPQRDYQRFKDNIPDVLVGTPGRLEELLKQPGVNTKGFEMLIMDEADRLLDLGFMPTLTSILDHLPRQRRTGLFSATMTDAMAELARLGLRNPSRIVVKVEKKVQQKDGAIRKEVVTEDRRIPATLQNYYLISRPENKMAQLVRLLRYETQTFSGGKMIVYFSTCAQVNYFHKILSDCSQLIGIQLYTLHGKQTPSRRRATFKAFVSSIGMKSNLAAGSASVLLCTDVAARGLDLPDVDCVIQYDPPTDPSSFNHRIGRTARAGRKGRAIVLLHQGREEEYADFLRVRKVPLQEYPYLLCNAASNSGIAPGTEPEGLDQEARKLEATLRKTVMTDRQLFDLGALAFVSYVRAYGKHEAAYIFRTKELSLEGVARSFALLRLPRMPERKANATGGTDGGQAIASIGFEDAKIDMSAYAYRDAAKEKQRLDEIAKRLTAAAAREAEVDGQGDATMQKRKASDPVEKGSKVASGEAWSHQKRKKEVRELRKEKKARKRSWLKEQQAATKEAEVDGKNGA</sequence>
<keyword evidence="3" id="KW-0698">rRNA processing</keyword>
<dbReference type="PROSITE" id="PS00039">
    <property type="entry name" value="DEAD_ATP_HELICASE"/>
    <property type="match status" value="1"/>
</dbReference>
<keyword evidence="9" id="KW-0175">Coiled coil</keyword>
<dbReference type="Gene3D" id="3.40.50.300">
    <property type="entry name" value="P-loop containing nucleotide triphosphate hydrolases"/>
    <property type="match status" value="2"/>
</dbReference>
<dbReference type="Proteomes" id="UP000027361">
    <property type="component" value="Unassembled WGS sequence"/>
</dbReference>
<dbReference type="InterPro" id="IPR025313">
    <property type="entry name" value="SPB4-like_CTE"/>
</dbReference>
<dbReference type="GO" id="GO:0005730">
    <property type="term" value="C:nucleolus"/>
    <property type="evidence" value="ECO:0007669"/>
    <property type="project" value="UniProtKB-SubCell"/>
</dbReference>
<comment type="domain">
    <text evidence="12">The Q motif is unique to and characteristic of the DEAD box family of RNA helicases and controls ATP binding and hydrolysis.</text>
</comment>
<dbReference type="InterPro" id="IPR014001">
    <property type="entry name" value="Helicase_ATP-bd"/>
</dbReference>
<evidence type="ECO:0000256" key="13">
    <source>
        <dbReference type="SAM" id="MobiDB-lite"/>
    </source>
</evidence>
<dbReference type="PROSITE" id="PS51192">
    <property type="entry name" value="HELICASE_ATP_BIND_1"/>
    <property type="match status" value="1"/>
</dbReference>
<dbReference type="SUPFAM" id="SSF52540">
    <property type="entry name" value="P-loop containing nucleoside triphosphate hydrolases"/>
    <property type="match status" value="1"/>
</dbReference>
<comment type="similarity">
    <text evidence="10">Belongs to the DEAD box helicase family. DDX55/SPB4 subfamily.</text>
</comment>
<feature type="region of interest" description="Disordered" evidence="13">
    <location>
        <begin position="610"/>
        <end position="684"/>
    </location>
</feature>
<dbReference type="FunCoup" id="A0A066VGD2">
    <property type="interactions" value="795"/>
</dbReference>
<dbReference type="InParanoid" id="A0A066VGD2"/>
<dbReference type="PROSITE" id="PS51194">
    <property type="entry name" value="HELICASE_CTER"/>
    <property type="match status" value="1"/>
</dbReference>
<dbReference type="SMART" id="SM00490">
    <property type="entry name" value="HELICc"/>
    <property type="match status" value="1"/>
</dbReference>
<feature type="compositionally biased region" description="Basic and acidic residues" evidence="13">
    <location>
        <begin position="674"/>
        <end position="684"/>
    </location>
</feature>
<dbReference type="CDD" id="cd17960">
    <property type="entry name" value="DEADc_DDX55"/>
    <property type="match status" value="1"/>
</dbReference>
<dbReference type="InterPro" id="IPR011545">
    <property type="entry name" value="DEAD/DEAH_box_helicase_dom"/>
</dbReference>
<dbReference type="GO" id="GO:0006364">
    <property type="term" value="P:rRNA processing"/>
    <property type="evidence" value="ECO:0007669"/>
    <property type="project" value="UniProtKB-KW"/>
</dbReference>
<dbReference type="EC" id="3.6.4.13" evidence="12"/>
<keyword evidence="17" id="KW-1185">Reference proteome</keyword>
<evidence type="ECO:0000313" key="16">
    <source>
        <dbReference type="EMBL" id="KDN40792.1"/>
    </source>
</evidence>
<evidence type="ECO:0000259" key="14">
    <source>
        <dbReference type="PROSITE" id="PS51192"/>
    </source>
</evidence>
<evidence type="ECO:0000256" key="1">
    <source>
        <dbReference type="ARBA" id="ARBA00004604"/>
    </source>
</evidence>
<evidence type="ECO:0000259" key="15">
    <source>
        <dbReference type="PROSITE" id="PS51194"/>
    </source>
</evidence>
<evidence type="ECO:0000256" key="4">
    <source>
        <dbReference type="ARBA" id="ARBA00022741"/>
    </source>
</evidence>
<keyword evidence="2" id="KW-0690">Ribosome biogenesis</keyword>
<keyword evidence="5 11" id="KW-0378">Hydrolase</keyword>
<comment type="function">
    <text evidence="12">RNA helicase.</text>
</comment>
<evidence type="ECO:0000256" key="12">
    <source>
        <dbReference type="RuleBase" id="RU365068"/>
    </source>
</evidence>
<proteinExistence type="inferred from homology"/>
<evidence type="ECO:0000256" key="8">
    <source>
        <dbReference type="ARBA" id="ARBA00022884"/>
    </source>
</evidence>